<dbReference type="InterPro" id="IPR052523">
    <property type="entry name" value="Trichothecene_AcTrans"/>
</dbReference>
<dbReference type="InterPro" id="IPR000182">
    <property type="entry name" value="GNAT_dom"/>
</dbReference>
<dbReference type="SUPFAM" id="SSF55729">
    <property type="entry name" value="Acyl-CoA N-acyltransferases (Nat)"/>
    <property type="match status" value="1"/>
</dbReference>
<dbReference type="GeneID" id="41995467"/>
<dbReference type="PANTHER" id="PTHR42791">
    <property type="entry name" value="GNAT FAMILY ACETYLTRANSFERASE"/>
    <property type="match status" value="1"/>
</dbReference>
<dbReference type="OrthoDB" id="196847at2759"/>
<gene>
    <name evidence="2" type="ORF">FIESC28_06026</name>
</gene>
<dbReference type="PROSITE" id="PS51186">
    <property type="entry name" value="GNAT"/>
    <property type="match status" value="1"/>
</dbReference>
<dbReference type="EMBL" id="QKXC01000124">
    <property type="protein sequence ID" value="RBR18571.1"/>
    <property type="molecule type" value="Genomic_DNA"/>
</dbReference>
<dbReference type="AlphaFoldDB" id="A0A366RN63"/>
<reference evidence="2 3" key="1">
    <citation type="submission" date="2018-06" db="EMBL/GenBank/DDBJ databases">
        <title>Fusarium incarnatum-equiseti species complex species 28.</title>
        <authorList>
            <person name="Gardiner D.M."/>
        </authorList>
    </citation>
    <scope>NUCLEOTIDE SEQUENCE [LARGE SCALE GENOMIC DNA]</scope>
    <source>
        <strain evidence="2 3">FIESC_28</strain>
    </source>
</reference>
<accession>A0A366RN63</accession>
<protein>
    <recommendedName>
        <fullName evidence="1">N-acetyltransferase domain-containing protein</fullName>
    </recommendedName>
</protein>
<evidence type="ECO:0000259" key="1">
    <source>
        <dbReference type="PROSITE" id="PS51186"/>
    </source>
</evidence>
<dbReference type="RefSeq" id="XP_031015818.1">
    <property type="nucleotide sequence ID" value="XM_031160171.1"/>
</dbReference>
<proteinExistence type="predicted"/>
<sequence>MPLQIRPAVPQDIPGMGKVYYSAFGDTIIGSRVFCANKEASDQFFLKSFAEDMANPNCKVNVVTHKTSPESKDEQVVALAKWNLPGAPIQDVPPAEVWPADGDLAVEFFGTMTEGHRRFMSDRPHYHLEVICVHKEWQGKGAASLLIRWGVERADAEGLPCFLEATPKGRPIYEKYGFQMKGEDVFEWSFGKSVETYMERDAKVEKRSMTRPKSKELA</sequence>
<dbReference type="CDD" id="cd04301">
    <property type="entry name" value="NAT_SF"/>
    <property type="match status" value="1"/>
</dbReference>
<feature type="domain" description="N-acetyltransferase" evidence="1">
    <location>
        <begin position="63"/>
        <end position="203"/>
    </location>
</feature>
<keyword evidence="3" id="KW-1185">Reference proteome</keyword>
<dbReference type="Proteomes" id="UP000253153">
    <property type="component" value="Unassembled WGS sequence"/>
</dbReference>
<evidence type="ECO:0000313" key="3">
    <source>
        <dbReference type="Proteomes" id="UP000253153"/>
    </source>
</evidence>
<comment type="caution">
    <text evidence="2">The sequence shown here is derived from an EMBL/GenBank/DDBJ whole genome shotgun (WGS) entry which is preliminary data.</text>
</comment>
<dbReference type="InterPro" id="IPR016181">
    <property type="entry name" value="Acyl_CoA_acyltransferase"/>
</dbReference>
<evidence type="ECO:0000313" key="2">
    <source>
        <dbReference type="EMBL" id="RBR18571.1"/>
    </source>
</evidence>
<dbReference type="PANTHER" id="PTHR42791:SF2">
    <property type="entry name" value="N-ACETYLTRANSFERASE DOMAIN-CONTAINING PROTEIN"/>
    <property type="match status" value="1"/>
</dbReference>
<dbReference type="Pfam" id="PF13673">
    <property type="entry name" value="Acetyltransf_10"/>
    <property type="match status" value="1"/>
</dbReference>
<name>A0A366RN63_9HYPO</name>
<dbReference type="Gene3D" id="3.40.630.30">
    <property type="match status" value="1"/>
</dbReference>
<organism evidence="2 3">
    <name type="scientific">Fusarium coffeatum</name>
    <dbReference type="NCBI Taxonomy" id="231269"/>
    <lineage>
        <taxon>Eukaryota</taxon>
        <taxon>Fungi</taxon>
        <taxon>Dikarya</taxon>
        <taxon>Ascomycota</taxon>
        <taxon>Pezizomycotina</taxon>
        <taxon>Sordariomycetes</taxon>
        <taxon>Hypocreomycetidae</taxon>
        <taxon>Hypocreales</taxon>
        <taxon>Nectriaceae</taxon>
        <taxon>Fusarium</taxon>
        <taxon>Fusarium incarnatum-equiseti species complex</taxon>
    </lineage>
</organism>
<dbReference type="GO" id="GO:0016747">
    <property type="term" value="F:acyltransferase activity, transferring groups other than amino-acyl groups"/>
    <property type="evidence" value="ECO:0007669"/>
    <property type="project" value="InterPro"/>
</dbReference>